<gene>
    <name evidence="2" type="ordered locus">Os03g0718450</name>
</gene>
<organism evidence="2 3">
    <name type="scientific">Oryza sativa subsp. japonica</name>
    <name type="common">Rice</name>
    <dbReference type="NCBI Taxonomy" id="39947"/>
    <lineage>
        <taxon>Eukaryota</taxon>
        <taxon>Viridiplantae</taxon>
        <taxon>Streptophyta</taxon>
        <taxon>Embryophyta</taxon>
        <taxon>Tracheophyta</taxon>
        <taxon>Spermatophyta</taxon>
        <taxon>Magnoliopsida</taxon>
        <taxon>Liliopsida</taxon>
        <taxon>Poales</taxon>
        <taxon>Poaceae</taxon>
        <taxon>BOP clade</taxon>
        <taxon>Oryzoideae</taxon>
        <taxon>Oryzeae</taxon>
        <taxon>Oryzinae</taxon>
        <taxon>Oryza</taxon>
        <taxon>Oryza sativa</taxon>
    </lineage>
</organism>
<dbReference type="Proteomes" id="UP000000763">
    <property type="component" value="Chromosome 3"/>
</dbReference>
<dbReference type="AlphaFoldDB" id="C7IZE8"/>
<feature type="region of interest" description="Disordered" evidence="1">
    <location>
        <begin position="35"/>
        <end position="80"/>
    </location>
</feature>
<proteinExistence type="predicted"/>
<reference evidence="2 3" key="1">
    <citation type="journal article" date="2005" name="Nature">
        <title>The map-based sequence of the rice genome.</title>
        <authorList>
            <consortium name="International rice genome sequencing project (IRGSP)"/>
            <person name="Matsumoto T."/>
            <person name="Wu J."/>
            <person name="Kanamori H."/>
            <person name="Katayose Y."/>
            <person name="Fujisawa M."/>
            <person name="Namiki N."/>
            <person name="Mizuno H."/>
            <person name="Yamamoto K."/>
            <person name="Antonio B.A."/>
            <person name="Baba T."/>
            <person name="Sakata K."/>
            <person name="Nagamura Y."/>
            <person name="Aoki H."/>
            <person name="Arikawa K."/>
            <person name="Arita K."/>
            <person name="Bito T."/>
            <person name="Chiden Y."/>
            <person name="Fujitsuka N."/>
            <person name="Fukunaka R."/>
            <person name="Hamada M."/>
            <person name="Harada C."/>
            <person name="Hayashi A."/>
            <person name="Hijishita S."/>
            <person name="Honda M."/>
            <person name="Hosokawa S."/>
            <person name="Ichikawa Y."/>
            <person name="Idonuma A."/>
            <person name="Iijima M."/>
            <person name="Ikeda M."/>
            <person name="Ikeno M."/>
            <person name="Ito K."/>
            <person name="Ito S."/>
            <person name="Ito T."/>
            <person name="Ito Y."/>
            <person name="Ito Y."/>
            <person name="Iwabuchi A."/>
            <person name="Kamiya K."/>
            <person name="Karasawa W."/>
            <person name="Kurita K."/>
            <person name="Katagiri S."/>
            <person name="Kikuta A."/>
            <person name="Kobayashi H."/>
            <person name="Kobayashi N."/>
            <person name="Machita K."/>
            <person name="Maehara T."/>
            <person name="Masukawa M."/>
            <person name="Mizubayashi T."/>
            <person name="Mukai Y."/>
            <person name="Nagasaki H."/>
            <person name="Nagata Y."/>
            <person name="Naito S."/>
            <person name="Nakashima M."/>
            <person name="Nakama Y."/>
            <person name="Nakamichi Y."/>
            <person name="Nakamura M."/>
            <person name="Meguro A."/>
            <person name="Negishi M."/>
            <person name="Ohta I."/>
            <person name="Ohta T."/>
            <person name="Okamoto M."/>
            <person name="Ono N."/>
            <person name="Saji S."/>
            <person name="Sakaguchi M."/>
            <person name="Sakai K."/>
            <person name="Shibata M."/>
            <person name="Shimokawa T."/>
            <person name="Song J."/>
            <person name="Takazaki Y."/>
            <person name="Terasawa K."/>
            <person name="Tsugane M."/>
            <person name="Tsuji K."/>
            <person name="Ueda S."/>
            <person name="Waki K."/>
            <person name="Yamagata H."/>
            <person name="Yamamoto M."/>
            <person name="Yamamoto S."/>
            <person name="Yamane H."/>
            <person name="Yoshiki S."/>
            <person name="Yoshihara R."/>
            <person name="Yukawa K."/>
            <person name="Zhong H."/>
            <person name="Yano M."/>
            <person name="Yuan Q."/>
            <person name="Ouyang S."/>
            <person name="Liu J."/>
            <person name="Jones K.M."/>
            <person name="Gansberger K."/>
            <person name="Moffat K."/>
            <person name="Hill J."/>
            <person name="Bera J."/>
            <person name="Fadrosh D."/>
            <person name="Jin S."/>
            <person name="Johri S."/>
            <person name="Kim M."/>
            <person name="Overton L."/>
            <person name="Reardon M."/>
            <person name="Tsitrin T."/>
            <person name="Vuong H."/>
            <person name="Weaver B."/>
            <person name="Ciecko A."/>
            <person name="Tallon L."/>
            <person name="Jackson J."/>
            <person name="Pai G."/>
            <person name="Aken S.V."/>
            <person name="Utterback T."/>
            <person name="Reidmuller S."/>
            <person name="Feldblyum T."/>
            <person name="Hsiao J."/>
            <person name="Zismann V."/>
            <person name="Iobst S."/>
            <person name="de Vazeille A.R."/>
            <person name="Buell C.R."/>
            <person name="Ying K."/>
            <person name="Li Y."/>
            <person name="Lu T."/>
            <person name="Huang Y."/>
            <person name="Zhao Q."/>
            <person name="Feng Q."/>
            <person name="Zhang L."/>
            <person name="Zhu J."/>
            <person name="Weng Q."/>
            <person name="Mu J."/>
            <person name="Lu Y."/>
            <person name="Fan D."/>
            <person name="Liu Y."/>
            <person name="Guan J."/>
            <person name="Zhang Y."/>
            <person name="Yu S."/>
            <person name="Liu X."/>
            <person name="Zhang Y."/>
            <person name="Hong G."/>
            <person name="Han B."/>
            <person name="Choisne N."/>
            <person name="Demange N."/>
            <person name="Orjeda G."/>
            <person name="Samain S."/>
            <person name="Cattolico L."/>
            <person name="Pelletier E."/>
            <person name="Couloux A."/>
            <person name="Segurens B."/>
            <person name="Wincker P."/>
            <person name="D'Hont A."/>
            <person name="Scarpelli C."/>
            <person name="Weissenbach J."/>
            <person name="Salanoubat M."/>
            <person name="Quetier F."/>
            <person name="Yu Y."/>
            <person name="Kim H.R."/>
            <person name="Rambo T."/>
            <person name="Currie J."/>
            <person name="Collura K."/>
            <person name="Luo M."/>
            <person name="Yang T."/>
            <person name="Ammiraju J.S.S."/>
            <person name="Engler F."/>
            <person name="Soderlund C."/>
            <person name="Wing R.A."/>
            <person name="Palmer L.E."/>
            <person name="de la Bastide M."/>
            <person name="Spiegel L."/>
            <person name="Nascimento L."/>
            <person name="Zutavern T."/>
            <person name="O'Shaughnessy A."/>
            <person name="Dike S."/>
            <person name="Dedhia N."/>
            <person name="Preston R."/>
            <person name="Balija V."/>
            <person name="McCombie W.R."/>
            <person name="Chow T."/>
            <person name="Chen H."/>
            <person name="Chung M."/>
            <person name="Chen C."/>
            <person name="Shaw J."/>
            <person name="Wu H."/>
            <person name="Hsiao K."/>
            <person name="Chao Y."/>
            <person name="Chu M."/>
            <person name="Cheng C."/>
            <person name="Hour A."/>
            <person name="Lee P."/>
            <person name="Lin S."/>
            <person name="Lin Y."/>
            <person name="Liou J."/>
            <person name="Liu S."/>
            <person name="Hsing Y."/>
            <person name="Raghuvanshi S."/>
            <person name="Mohanty A."/>
            <person name="Bharti A.K."/>
            <person name="Gaur A."/>
            <person name="Gupta V."/>
            <person name="Kumar D."/>
            <person name="Ravi V."/>
            <person name="Vij S."/>
            <person name="Kapur A."/>
            <person name="Khurana P."/>
            <person name="Khurana P."/>
            <person name="Khurana J.P."/>
            <person name="Tyagi A.K."/>
            <person name="Gaikwad K."/>
            <person name="Singh A."/>
            <person name="Dalal V."/>
            <person name="Srivastava S."/>
            <person name="Dixit A."/>
            <person name="Pal A.K."/>
            <person name="Ghazi I.A."/>
            <person name="Yadav M."/>
            <person name="Pandit A."/>
            <person name="Bhargava A."/>
            <person name="Sureshbabu K."/>
            <person name="Batra K."/>
            <person name="Sharma T.R."/>
            <person name="Mohapatra T."/>
            <person name="Singh N.K."/>
            <person name="Messing J."/>
            <person name="Nelson A.B."/>
            <person name="Fuks G."/>
            <person name="Kavchok S."/>
            <person name="Keizer G."/>
            <person name="Linton E."/>
            <person name="Llaca V."/>
            <person name="Song R."/>
            <person name="Tanyolac B."/>
            <person name="Young S."/>
            <person name="Ho-Il K."/>
            <person name="Hahn J.H."/>
            <person name="Sangsakoo G."/>
            <person name="Vanavichit A."/>
            <person name="de Mattos Luiz.A.T."/>
            <person name="Zimmer P.D."/>
            <person name="Malone G."/>
            <person name="Dellagostin O."/>
            <person name="de Oliveira A.C."/>
            <person name="Bevan M."/>
            <person name="Bancroft I."/>
            <person name="Minx P."/>
            <person name="Cordum H."/>
            <person name="Wilson R."/>
            <person name="Cheng Z."/>
            <person name="Jin W."/>
            <person name="Jiang J."/>
            <person name="Leong S.A."/>
            <person name="Iwama H."/>
            <person name="Gojobori T."/>
            <person name="Itoh T."/>
            <person name="Niimura Y."/>
            <person name="Fujii Y."/>
            <person name="Habara T."/>
            <person name="Sakai H."/>
            <person name="Sato Y."/>
            <person name="Wilson G."/>
            <person name="Kumar K."/>
            <person name="McCouch S."/>
            <person name="Juretic N."/>
            <person name="Hoen D."/>
            <person name="Wright S."/>
            <person name="Bruskiewich R."/>
            <person name="Bureau T."/>
            <person name="Miyao A."/>
            <person name="Hirochika H."/>
            <person name="Nishikawa T."/>
            <person name="Kadowaki K."/>
            <person name="Sugiura M."/>
            <person name="Burr B."/>
            <person name="Sasaki T."/>
        </authorList>
    </citation>
    <scope>NUCLEOTIDE SEQUENCE [LARGE SCALE GENOMIC DNA]</scope>
    <source>
        <strain evidence="3">cv. Nipponbare</strain>
    </source>
</reference>
<name>C7IZE8_ORYSJ</name>
<protein>
    <submittedName>
        <fullName evidence="2">Os03g0718450 protein</fullName>
    </submittedName>
</protein>
<dbReference type="EMBL" id="AP008209">
    <property type="protein sequence ID" value="BAH92346.1"/>
    <property type="molecule type" value="Genomic_DNA"/>
</dbReference>
<accession>C7IZE8</accession>
<dbReference type="KEGG" id="dosa:Os03g0718450"/>
<evidence type="ECO:0000313" key="3">
    <source>
        <dbReference type="Proteomes" id="UP000000763"/>
    </source>
</evidence>
<evidence type="ECO:0000256" key="1">
    <source>
        <dbReference type="SAM" id="MobiDB-lite"/>
    </source>
</evidence>
<reference evidence="3" key="2">
    <citation type="journal article" date="2008" name="Nucleic Acids Res.">
        <title>The rice annotation project database (RAP-DB): 2008 update.</title>
        <authorList>
            <consortium name="The rice annotation project (RAP)"/>
        </authorList>
    </citation>
    <scope>GENOME REANNOTATION</scope>
    <source>
        <strain evidence="3">cv. Nipponbare</strain>
    </source>
</reference>
<evidence type="ECO:0000313" key="2">
    <source>
        <dbReference type="EMBL" id="BAH92346.1"/>
    </source>
</evidence>
<sequence length="80" mass="8300">MRARAAGSLDGLAVAHGVAPACPWLARGARCVRPNPHAPPARAAWDGRSQPAPSDTQRAVGGGRSSPRPLGRENGLMLRN</sequence>